<name>A0ABD2L8T5_9BILA</name>
<gene>
    <name evidence="2" type="ORF">niasHT_017688</name>
</gene>
<evidence type="ECO:0000313" key="3">
    <source>
        <dbReference type="Proteomes" id="UP001620626"/>
    </source>
</evidence>
<dbReference type="AlphaFoldDB" id="A0ABD2L8T5"/>
<evidence type="ECO:0000313" key="2">
    <source>
        <dbReference type="EMBL" id="KAL3111461.1"/>
    </source>
</evidence>
<reference evidence="2 3" key="1">
    <citation type="submission" date="2024-10" db="EMBL/GenBank/DDBJ databases">
        <authorList>
            <person name="Kim D."/>
        </authorList>
    </citation>
    <scope>NUCLEOTIDE SEQUENCE [LARGE SCALE GENOMIC DNA]</scope>
    <source>
        <strain evidence="2">BH-2024</strain>
    </source>
</reference>
<protein>
    <submittedName>
        <fullName evidence="2">Uncharacterized protein</fullName>
    </submittedName>
</protein>
<dbReference type="Proteomes" id="UP001620626">
    <property type="component" value="Unassembled WGS sequence"/>
</dbReference>
<sequence>MQVIRIKSKLIRLKNELIMQVIRIKSKLIRLKNGLIMQVIRIKSKLIRQKTELIMQVIRIKSKLIRQKTELIMQVIRIKSKLIRLKTELIMQVIRIKSKLIRLKTELIMQVIRIKSKLIRLKTELIMQVIRIKSKLIRLKTELIMQVIRIKSKLIRLKNELIMQHKKTKLETFLGILYLLKQKWDCGKISEKLNDDEERKECETYGKNADIIYEYFFQVYAKNANIERPRFYALNTDHWNIFTTLWRLCWISKMYFDENGKEFGDLKNAIKKKFTIRPYLDNSYKFNLDMERKEEAASASAVGEHLKILRAEFDKKLEEFAQNAIELVNDKQMAIKEGFFEVQWQGHPFLKHEKLSKNDNGIIANANNNKEMAEEEKPNEEPSKKGID</sequence>
<feature type="compositionally biased region" description="Low complexity" evidence="1">
    <location>
        <begin position="361"/>
        <end position="370"/>
    </location>
</feature>
<dbReference type="EMBL" id="JBICBT010000506">
    <property type="protein sequence ID" value="KAL3111461.1"/>
    <property type="molecule type" value="Genomic_DNA"/>
</dbReference>
<comment type="caution">
    <text evidence="2">The sequence shown here is derived from an EMBL/GenBank/DDBJ whole genome shotgun (WGS) entry which is preliminary data.</text>
</comment>
<organism evidence="2 3">
    <name type="scientific">Heterodera trifolii</name>
    <dbReference type="NCBI Taxonomy" id="157864"/>
    <lineage>
        <taxon>Eukaryota</taxon>
        <taxon>Metazoa</taxon>
        <taxon>Ecdysozoa</taxon>
        <taxon>Nematoda</taxon>
        <taxon>Chromadorea</taxon>
        <taxon>Rhabditida</taxon>
        <taxon>Tylenchina</taxon>
        <taxon>Tylenchomorpha</taxon>
        <taxon>Tylenchoidea</taxon>
        <taxon>Heteroderidae</taxon>
        <taxon>Heteroderinae</taxon>
        <taxon>Heterodera</taxon>
    </lineage>
</organism>
<feature type="compositionally biased region" description="Basic and acidic residues" evidence="1">
    <location>
        <begin position="371"/>
        <end position="388"/>
    </location>
</feature>
<evidence type="ECO:0000256" key="1">
    <source>
        <dbReference type="SAM" id="MobiDB-lite"/>
    </source>
</evidence>
<keyword evidence="3" id="KW-1185">Reference proteome</keyword>
<proteinExistence type="predicted"/>
<accession>A0ABD2L8T5</accession>
<feature type="region of interest" description="Disordered" evidence="1">
    <location>
        <begin position="361"/>
        <end position="388"/>
    </location>
</feature>